<evidence type="ECO:0000256" key="3">
    <source>
        <dbReference type="ARBA" id="ARBA00040298"/>
    </source>
</evidence>
<dbReference type="SUPFAM" id="SSF51905">
    <property type="entry name" value="FAD/NAD(P)-binding domain"/>
    <property type="match status" value="1"/>
</dbReference>
<dbReference type="PANTHER" id="PTHR10668">
    <property type="entry name" value="PHYTOENE DEHYDROGENASE"/>
    <property type="match status" value="1"/>
</dbReference>
<evidence type="ECO:0000256" key="2">
    <source>
        <dbReference type="ARBA" id="ARBA00038825"/>
    </source>
</evidence>
<dbReference type="Gene3D" id="3.50.50.60">
    <property type="entry name" value="FAD/NAD(P)-binding domain"/>
    <property type="match status" value="1"/>
</dbReference>
<dbReference type="Pfam" id="PF01593">
    <property type="entry name" value="Amino_oxidase"/>
    <property type="match status" value="1"/>
</dbReference>
<dbReference type="AlphaFoldDB" id="E1YD11"/>
<accession>E1YD11</accession>
<sequence length="198" mass="21582">MLCSLFIPLTHKYGGMFPEGGSGELSESMGRMIKANGGTIKLNSTVKEFNISGDEATGVILASGEEILAGKAVVSGMNIKQMFPGMTGGYALPEGFAQNVKNLSPANFAPIHQHIALNELPAYKCDNEDVKNAFWVEFSTCDKEEYWNAFHALDLGHPRDDLYLAITYSKWDKTRAPAGKHTLYLYGFCPYDLADGGA</sequence>
<organism evidence="5">
    <name type="scientific">uncultured Desulfobacterium sp</name>
    <dbReference type="NCBI Taxonomy" id="201089"/>
    <lineage>
        <taxon>Bacteria</taxon>
        <taxon>Pseudomonadati</taxon>
        <taxon>Thermodesulfobacteriota</taxon>
        <taxon>Desulfobacteria</taxon>
        <taxon>Desulfobacterales</taxon>
        <taxon>Desulfobacteriaceae</taxon>
        <taxon>Desulfobacterium</taxon>
        <taxon>environmental samples</taxon>
    </lineage>
</organism>
<comment type="subunit">
    <text evidence="2">Interacts with COX5B; this interaction may contribute to localize PYROXD2 to the inner face of the inner mitochondrial membrane.</text>
</comment>
<dbReference type="InterPro" id="IPR036188">
    <property type="entry name" value="FAD/NAD-bd_sf"/>
</dbReference>
<comment type="function">
    <text evidence="1">Probable oxidoreductase that may play a role as regulator of mitochondrial function.</text>
</comment>
<dbReference type="PANTHER" id="PTHR10668:SF103">
    <property type="entry name" value="PYRIDINE NUCLEOTIDE-DISULFIDE OXIDOREDUCTASE DOMAIN-CONTAINING PROTEIN 2"/>
    <property type="match status" value="1"/>
</dbReference>
<proteinExistence type="predicted"/>
<evidence type="ECO:0000313" key="5">
    <source>
        <dbReference type="EMBL" id="CBX28455.1"/>
    </source>
</evidence>
<evidence type="ECO:0000256" key="1">
    <source>
        <dbReference type="ARBA" id="ARBA00037217"/>
    </source>
</evidence>
<dbReference type="GO" id="GO:0016491">
    <property type="term" value="F:oxidoreductase activity"/>
    <property type="evidence" value="ECO:0007669"/>
    <property type="project" value="InterPro"/>
</dbReference>
<dbReference type="InterPro" id="IPR002937">
    <property type="entry name" value="Amino_oxidase"/>
</dbReference>
<feature type="domain" description="Amine oxidase" evidence="4">
    <location>
        <begin position="16"/>
        <end position="82"/>
    </location>
</feature>
<gene>
    <name evidence="5" type="ORF">N47_G37790</name>
</gene>
<reference evidence="5" key="1">
    <citation type="journal article" date="2011" name="Environ. Microbiol.">
        <title>Genomic insights into the metabolic potential of the polycyclic aromatic hydrocarbon degrading sulfate-reducing Deltaproteobacterium N47.</title>
        <authorList>
            <person name="Bergmann F."/>
            <person name="Selesi D."/>
            <person name="Weinmaier T."/>
            <person name="Tischler P."/>
            <person name="Rattei T."/>
            <person name="Meckenstock R.U."/>
        </authorList>
    </citation>
    <scope>NUCLEOTIDE SEQUENCE</scope>
</reference>
<name>E1YD11_9BACT</name>
<protein>
    <recommendedName>
        <fullName evidence="3">Pyridine nucleotide-disulfide oxidoreductase domain-containing protein 2</fullName>
    </recommendedName>
</protein>
<dbReference type="EMBL" id="FR695868">
    <property type="protein sequence ID" value="CBX28455.1"/>
    <property type="molecule type" value="Genomic_DNA"/>
</dbReference>
<evidence type="ECO:0000259" key="4">
    <source>
        <dbReference type="Pfam" id="PF01593"/>
    </source>
</evidence>